<dbReference type="Proteomes" id="UP000689195">
    <property type="component" value="Unassembled WGS sequence"/>
</dbReference>
<name>A0A8S1SGC6_9CILI</name>
<proteinExistence type="predicted"/>
<dbReference type="EMBL" id="CAJJDO010000006">
    <property type="protein sequence ID" value="CAD8137384.1"/>
    <property type="molecule type" value="Genomic_DNA"/>
</dbReference>
<gene>
    <name evidence="1" type="ORF">PPENT_87.1.T0060064</name>
</gene>
<organism evidence="1 2">
    <name type="scientific">Paramecium pentaurelia</name>
    <dbReference type="NCBI Taxonomy" id="43138"/>
    <lineage>
        <taxon>Eukaryota</taxon>
        <taxon>Sar</taxon>
        <taxon>Alveolata</taxon>
        <taxon>Ciliophora</taxon>
        <taxon>Intramacronucleata</taxon>
        <taxon>Oligohymenophorea</taxon>
        <taxon>Peniculida</taxon>
        <taxon>Parameciidae</taxon>
        <taxon>Paramecium</taxon>
    </lineage>
</organism>
<dbReference type="OrthoDB" id="307314at2759"/>
<evidence type="ECO:0000313" key="1">
    <source>
        <dbReference type="EMBL" id="CAD8137384.1"/>
    </source>
</evidence>
<evidence type="ECO:0000313" key="2">
    <source>
        <dbReference type="Proteomes" id="UP000689195"/>
    </source>
</evidence>
<sequence length="115" mass="13774">MKQLKQNQTECLTKLERENIKNKLRWLIFNYNNKKQFINKDKQKNQSSTNIHDNSKISLQLRETNIINVKIVSKKWLLHKSKFQQQVPLSQIPPSVIKPKIRLKLFVNSQQIQNH</sequence>
<protein>
    <submittedName>
        <fullName evidence="1">Uncharacterized protein</fullName>
    </submittedName>
</protein>
<accession>A0A8S1SGC6</accession>
<dbReference type="AlphaFoldDB" id="A0A8S1SGC6"/>
<reference evidence="1" key="1">
    <citation type="submission" date="2021-01" db="EMBL/GenBank/DDBJ databases">
        <authorList>
            <consortium name="Genoscope - CEA"/>
            <person name="William W."/>
        </authorList>
    </citation>
    <scope>NUCLEOTIDE SEQUENCE</scope>
</reference>
<keyword evidence="2" id="KW-1185">Reference proteome</keyword>
<comment type="caution">
    <text evidence="1">The sequence shown here is derived from an EMBL/GenBank/DDBJ whole genome shotgun (WGS) entry which is preliminary data.</text>
</comment>